<feature type="compositionally biased region" description="Basic and acidic residues" evidence="2">
    <location>
        <begin position="154"/>
        <end position="163"/>
    </location>
</feature>
<gene>
    <name evidence="4" type="ORF">PhCBS80983_g02904</name>
</gene>
<accession>A0A507E4Y6</accession>
<organism evidence="4 5">
    <name type="scientific">Powellomyces hirtus</name>
    <dbReference type="NCBI Taxonomy" id="109895"/>
    <lineage>
        <taxon>Eukaryota</taxon>
        <taxon>Fungi</taxon>
        <taxon>Fungi incertae sedis</taxon>
        <taxon>Chytridiomycota</taxon>
        <taxon>Chytridiomycota incertae sedis</taxon>
        <taxon>Chytridiomycetes</taxon>
        <taxon>Spizellomycetales</taxon>
        <taxon>Powellomycetaceae</taxon>
        <taxon>Powellomyces</taxon>
    </lineage>
</organism>
<feature type="compositionally biased region" description="Basic and acidic residues" evidence="2">
    <location>
        <begin position="268"/>
        <end position="286"/>
    </location>
</feature>
<protein>
    <recommendedName>
        <fullName evidence="3">GIT Spa2 homology (SHD) domain-containing protein</fullName>
    </recommendedName>
</protein>
<dbReference type="InterPro" id="IPR013724">
    <property type="entry name" value="GIT_SHD"/>
</dbReference>
<feature type="region of interest" description="Disordered" evidence="2">
    <location>
        <begin position="584"/>
        <end position="621"/>
    </location>
</feature>
<evidence type="ECO:0000259" key="3">
    <source>
        <dbReference type="SMART" id="SM00555"/>
    </source>
</evidence>
<evidence type="ECO:0000256" key="1">
    <source>
        <dbReference type="ARBA" id="ARBA00022737"/>
    </source>
</evidence>
<feature type="region of interest" description="Disordered" evidence="2">
    <location>
        <begin position="431"/>
        <end position="453"/>
    </location>
</feature>
<dbReference type="Pfam" id="PF23742">
    <property type="entry name" value="VBS_C3G9"/>
    <property type="match status" value="1"/>
</dbReference>
<proteinExistence type="predicted"/>
<evidence type="ECO:0000313" key="4">
    <source>
        <dbReference type="EMBL" id="TPX58781.1"/>
    </source>
</evidence>
<dbReference type="PANTHER" id="PTHR21601">
    <property type="entry name" value="SPA2 PROTEIN"/>
    <property type="match status" value="1"/>
</dbReference>
<feature type="domain" description="GIT Spa2 homology (SHD)" evidence="3">
    <location>
        <begin position="85"/>
        <end position="115"/>
    </location>
</feature>
<evidence type="ECO:0000313" key="5">
    <source>
        <dbReference type="Proteomes" id="UP000318582"/>
    </source>
</evidence>
<comment type="caution">
    <text evidence="4">The sequence shown here is derived from an EMBL/GenBank/DDBJ whole genome shotgun (WGS) entry which is preliminary data.</text>
</comment>
<dbReference type="GO" id="GO:0005078">
    <property type="term" value="F:MAP-kinase scaffold activity"/>
    <property type="evidence" value="ECO:0007669"/>
    <property type="project" value="TreeGrafter"/>
</dbReference>
<dbReference type="Gene3D" id="1.20.120.330">
    <property type="entry name" value="Nucleotidyltransferases domain 2"/>
    <property type="match status" value="1"/>
</dbReference>
<dbReference type="EMBL" id="QEAQ01000032">
    <property type="protein sequence ID" value="TPX58781.1"/>
    <property type="molecule type" value="Genomic_DNA"/>
</dbReference>
<feature type="region of interest" description="Disordered" evidence="2">
    <location>
        <begin position="123"/>
        <end position="318"/>
    </location>
</feature>
<dbReference type="Pfam" id="PF08518">
    <property type="entry name" value="GIT_SHD"/>
    <property type="match status" value="2"/>
</dbReference>
<feature type="compositionally biased region" description="Low complexity" evidence="2">
    <location>
        <begin position="604"/>
        <end position="619"/>
    </location>
</feature>
<dbReference type="InterPro" id="IPR056439">
    <property type="entry name" value="VBS_C3G9"/>
</dbReference>
<feature type="compositionally biased region" description="Low complexity" evidence="2">
    <location>
        <begin position="173"/>
        <end position="183"/>
    </location>
</feature>
<keyword evidence="1" id="KW-0677">Repeat</keyword>
<feature type="compositionally biased region" description="Polar residues" evidence="2">
    <location>
        <begin position="293"/>
        <end position="311"/>
    </location>
</feature>
<dbReference type="PANTHER" id="PTHR21601:SF0">
    <property type="entry name" value="PROTEIN SPA2-RELATED"/>
    <property type="match status" value="1"/>
</dbReference>
<dbReference type="STRING" id="109895.A0A507E4Y6"/>
<dbReference type="AlphaFoldDB" id="A0A507E4Y6"/>
<evidence type="ECO:0000256" key="2">
    <source>
        <dbReference type="SAM" id="MobiDB-lite"/>
    </source>
</evidence>
<dbReference type="SMART" id="SM00555">
    <property type="entry name" value="GIT"/>
    <property type="match status" value="2"/>
</dbReference>
<sequence length="741" mass="82685">MSLDMFAVHYELLRRYLLVFLQNQAGQLNGGRANNARDKLARLSSTQYEELSIDVYDETNRRMLGNPDVPFLAVRTDYVPKRNQARQKLATLPSDRFKELAAEVFFELERRFPQVVQQYNAKYGTSGSQTQRSQERIPPPRANAPLPRTNNPLPRDDLLEAMRARSRNRSRSPPRAYQSTTQQIPPPRSQQPIATAPANSTTTTTTSSGRAVPQRGASRNVLGGNGPGPGPDLRSRRDNDAMDPGGPSDRLNGSGSNLRAGLSATRNLDGEMRERERDNRMRDRRPSVPSEAGTLNTRSEVSSLRGGTSSRGMRETDEMDRLRARLESEIASLRSDLEDRPTKAEVARLQDLLERERTALREAQDKYDNLRYDFEGLQDELAKQRETFEARRQSEADQLLQDVQSLTQKTQLLIEEKERDADTIRQLRSELERLGGDTNSVAPSTPRTRNDSAKGDLFLTADEAAGSDPRILAYQDAAERLVSASRSSGSPTNVLVAMKSVILAVRTVTEDADRFDNNLYGNDADDLFDAKARVADSLASLMRLAKDHAAAKYPTPDAPAAFEDRARDIDDTVRDLISLINRLQTTHSSNTNIPPPPPPSTVASTLPRRPRSTPQSQPLDPLSLKLYIDDSTELIVGYIHDLLTSMKQRGQNHVVVDTLADLELTVQDLAQETQRTMPMIDADTRPEIATILEVVQAALGKLDAVRDEYARDPRSKPVKQKIGNVSYEIAKHVKDLSSLFE</sequence>
<feature type="compositionally biased region" description="Polar residues" evidence="2">
    <location>
        <begin position="437"/>
        <end position="447"/>
    </location>
</feature>
<dbReference type="Pfam" id="PF12205">
    <property type="entry name" value="GIT1_C"/>
    <property type="match status" value="1"/>
</dbReference>
<dbReference type="InterPro" id="IPR039892">
    <property type="entry name" value="Spa2/Sph1"/>
</dbReference>
<feature type="compositionally biased region" description="Polar residues" evidence="2">
    <location>
        <begin position="123"/>
        <end position="132"/>
    </location>
</feature>
<keyword evidence="5" id="KW-1185">Reference proteome</keyword>
<dbReference type="Proteomes" id="UP000318582">
    <property type="component" value="Unassembled WGS sequence"/>
</dbReference>
<reference evidence="4 5" key="1">
    <citation type="journal article" date="2019" name="Sci. Rep.">
        <title>Comparative genomics of chytrid fungi reveal insights into the obligate biotrophic and pathogenic lifestyle of Synchytrium endobioticum.</title>
        <authorList>
            <person name="van de Vossenberg B.T.L.H."/>
            <person name="Warris S."/>
            <person name="Nguyen H.D.T."/>
            <person name="van Gent-Pelzer M.P.E."/>
            <person name="Joly D.L."/>
            <person name="van de Geest H.C."/>
            <person name="Bonants P.J.M."/>
            <person name="Smith D.S."/>
            <person name="Levesque C.A."/>
            <person name="van der Lee T.A.J."/>
        </authorList>
    </citation>
    <scope>NUCLEOTIDE SEQUENCE [LARGE SCALE GENOMIC DNA]</scope>
    <source>
        <strain evidence="4 5">CBS 809.83</strain>
    </source>
</reference>
<name>A0A507E4Y6_9FUNG</name>
<dbReference type="InterPro" id="IPR022018">
    <property type="entry name" value="GIT1_C"/>
</dbReference>
<feature type="domain" description="GIT Spa2 homology (SHD)" evidence="3">
    <location>
        <begin position="36"/>
        <end position="66"/>
    </location>
</feature>